<dbReference type="AlphaFoldDB" id="A0A517SVJ9"/>
<proteinExistence type="predicted"/>
<dbReference type="EMBL" id="CP036272">
    <property type="protein sequence ID" value="QDT60152.1"/>
    <property type="molecule type" value="Genomic_DNA"/>
</dbReference>
<name>A0A517SVJ9_9BACT</name>
<evidence type="ECO:0000313" key="1">
    <source>
        <dbReference type="EMBL" id="QDT60152.1"/>
    </source>
</evidence>
<sequence length="169" mass="19295">MVHDVTTEAIEYRDQVKKRSTNVDVRNIGMPMAMRLFRLFEACSFERLGRGFAVQTPRCFENAINRRRAHRNDVIVKHHESQSAITLQWILVMERDNGLPLPIREPPVARDLSVVVIDHSVAFLPGVELVGRQAKPQQQLLCRQLSLFRPMVDVIDDLVSCIVRNPATG</sequence>
<organism evidence="1 2">
    <name type="scientific">Stieleria bergensis</name>
    <dbReference type="NCBI Taxonomy" id="2528025"/>
    <lineage>
        <taxon>Bacteria</taxon>
        <taxon>Pseudomonadati</taxon>
        <taxon>Planctomycetota</taxon>
        <taxon>Planctomycetia</taxon>
        <taxon>Pirellulales</taxon>
        <taxon>Pirellulaceae</taxon>
        <taxon>Stieleria</taxon>
    </lineage>
</organism>
<protein>
    <submittedName>
        <fullName evidence="1">Uncharacterized protein</fullName>
    </submittedName>
</protein>
<keyword evidence="2" id="KW-1185">Reference proteome</keyword>
<reference evidence="1 2" key="1">
    <citation type="submission" date="2019-02" db="EMBL/GenBank/DDBJ databases">
        <title>Deep-cultivation of Planctomycetes and their phenomic and genomic characterization uncovers novel biology.</title>
        <authorList>
            <person name="Wiegand S."/>
            <person name="Jogler M."/>
            <person name="Boedeker C."/>
            <person name="Pinto D."/>
            <person name="Vollmers J."/>
            <person name="Rivas-Marin E."/>
            <person name="Kohn T."/>
            <person name="Peeters S.H."/>
            <person name="Heuer A."/>
            <person name="Rast P."/>
            <person name="Oberbeckmann S."/>
            <person name="Bunk B."/>
            <person name="Jeske O."/>
            <person name="Meyerdierks A."/>
            <person name="Storesund J.E."/>
            <person name="Kallscheuer N."/>
            <person name="Luecker S."/>
            <person name="Lage O.M."/>
            <person name="Pohl T."/>
            <person name="Merkel B.J."/>
            <person name="Hornburger P."/>
            <person name="Mueller R.-W."/>
            <person name="Bruemmer F."/>
            <person name="Labrenz M."/>
            <person name="Spormann A.M."/>
            <person name="Op den Camp H."/>
            <person name="Overmann J."/>
            <person name="Amann R."/>
            <person name="Jetten M.S.M."/>
            <person name="Mascher T."/>
            <person name="Medema M.H."/>
            <person name="Devos D.P."/>
            <person name="Kaster A.-K."/>
            <person name="Ovreas L."/>
            <person name="Rohde M."/>
            <person name="Galperin M.Y."/>
            <person name="Jogler C."/>
        </authorList>
    </citation>
    <scope>NUCLEOTIDE SEQUENCE [LARGE SCALE GENOMIC DNA]</scope>
    <source>
        <strain evidence="1 2">SV_7m_r</strain>
    </source>
</reference>
<accession>A0A517SVJ9</accession>
<dbReference type="Proteomes" id="UP000315003">
    <property type="component" value="Chromosome"/>
</dbReference>
<gene>
    <name evidence="1" type="ORF">SV7mr_26690</name>
</gene>
<evidence type="ECO:0000313" key="2">
    <source>
        <dbReference type="Proteomes" id="UP000315003"/>
    </source>
</evidence>